<evidence type="ECO:0000256" key="5">
    <source>
        <dbReference type="ARBA" id="ARBA00023002"/>
    </source>
</evidence>
<keyword evidence="5" id="KW-0560">Oxidoreductase</keyword>
<proteinExistence type="inferred from homology"/>
<dbReference type="PANTHER" id="PTHR41534">
    <property type="entry name" value="BLR3401 PROTEIN"/>
    <property type="match status" value="1"/>
</dbReference>
<dbReference type="InterPro" id="IPR032710">
    <property type="entry name" value="NTF2-like_dom_sf"/>
</dbReference>
<dbReference type="SUPFAM" id="SSF54427">
    <property type="entry name" value="NTF2-like"/>
    <property type="match status" value="1"/>
</dbReference>
<protein>
    <submittedName>
        <fullName evidence="6">3-phenylpropionate/cinnamic acid dioxygenase subunit beta</fullName>
    </submittedName>
</protein>
<evidence type="ECO:0000313" key="7">
    <source>
        <dbReference type="Proteomes" id="UP000359125"/>
    </source>
</evidence>
<evidence type="ECO:0000313" key="6">
    <source>
        <dbReference type="EMBL" id="MQK24110.1"/>
    </source>
</evidence>
<reference evidence="6 7" key="1">
    <citation type="journal article" date="2019" name="Environ. Health Perspect.">
        <title>Inter-host Transmission of Carbapenemase-Producing Escherichia coli among Humans and Backyard Animals.</title>
        <authorList>
            <person name="Li J."/>
            <person name="Bi Z."/>
            <person name="Ma S."/>
            <person name="Chen B."/>
            <person name="Cai C."/>
            <person name="He J."/>
            <person name="Schwarz S."/>
            <person name="Sun C."/>
            <person name="Zhou Y."/>
            <person name="Yin J."/>
            <person name="Hulth A."/>
            <person name="Wang Y."/>
            <person name="Shen Z."/>
            <person name="Wang S."/>
            <person name="Wu C."/>
            <person name="Nilsson L.E."/>
            <person name="Walsh T.R."/>
            <person name="Borjesson S."/>
            <person name="Shen J."/>
            <person name="Sun Q."/>
            <person name="Wang Y."/>
        </authorList>
    </citation>
    <scope>NUCLEOTIDE SEQUENCE [LARGE SCALE GENOMIC DNA]</scope>
    <source>
        <strain evidence="6 7">A016f</strain>
    </source>
</reference>
<dbReference type="Proteomes" id="UP000359125">
    <property type="component" value="Unassembled WGS sequence"/>
</dbReference>
<dbReference type="Pfam" id="PF00866">
    <property type="entry name" value="Ring_hydroxyl_B"/>
    <property type="match status" value="1"/>
</dbReference>
<evidence type="ECO:0000256" key="2">
    <source>
        <dbReference type="ARBA" id="ARBA00009570"/>
    </source>
</evidence>
<keyword evidence="3" id="KW-0058">Aromatic hydrocarbons catabolism</keyword>
<comment type="caution">
    <text evidence="6">The sequence shown here is derived from an EMBL/GenBank/DDBJ whole genome shotgun (WGS) entry which is preliminary data.</text>
</comment>
<accession>A0A5P0J5U7</accession>
<evidence type="ECO:0000256" key="4">
    <source>
        <dbReference type="ARBA" id="ARBA00022964"/>
    </source>
</evidence>
<name>A0A5P0J5U7_ECOLX</name>
<dbReference type="EMBL" id="RYCF01000014">
    <property type="protein sequence ID" value="MQK24110.1"/>
    <property type="molecule type" value="Genomic_DNA"/>
</dbReference>
<dbReference type="Gene3D" id="3.10.450.50">
    <property type="match status" value="1"/>
</dbReference>
<comment type="pathway">
    <text evidence="1">Aromatic compound metabolism.</text>
</comment>
<evidence type="ECO:0000256" key="1">
    <source>
        <dbReference type="ARBA" id="ARBA00005211"/>
    </source>
</evidence>
<keyword evidence="4 6" id="KW-0223">Dioxygenase</keyword>
<gene>
    <name evidence="6" type="ORF">EIZ93_07200</name>
</gene>
<organism evidence="6 7">
    <name type="scientific">Escherichia coli</name>
    <dbReference type="NCBI Taxonomy" id="562"/>
    <lineage>
        <taxon>Bacteria</taxon>
        <taxon>Pseudomonadati</taxon>
        <taxon>Pseudomonadota</taxon>
        <taxon>Gammaproteobacteria</taxon>
        <taxon>Enterobacterales</taxon>
        <taxon>Enterobacteriaceae</taxon>
        <taxon>Escherichia</taxon>
    </lineage>
</organism>
<feature type="non-terminal residue" evidence="6">
    <location>
        <position position="1"/>
    </location>
</feature>
<dbReference type="AlphaFoldDB" id="A0A5P0J5U7"/>
<sequence>TWIFNDTKDQLERRIARLETGMAWAEEPPSRTRHLISNCQVSETDIPNVFAVRVNYLLYRAQKERDETFYVGTRFDKVRRLEDDNWRLLERDIVLDQAVITSHNLSVLF</sequence>
<dbReference type="InterPro" id="IPR000391">
    <property type="entry name" value="Rng_hydr_dOase-bsu"/>
</dbReference>
<evidence type="ECO:0000256" key="3">
    <source>
        <dbReference type="ARBA" id="ARBA00022797"/>
    </source>
</evidence>
<dbReference type="NCBIfam" id="NF007479">
    <property type="entry name" value="PRK10069.1"/>
    <property type="match status" value="1"/>
</dbReference>
<comment type="similarity">
    <text evidence="2">Belongs to the bacterial ring-hydroxylating dioxygenase beta subunit family.</text>
</comment>
<dbReference type="GO" id="GO:0051213">
    <property type="term" value="F:dioxygenase activity"/>
    <property type="evidence" value="ECO:0007669"/>
    <property type="project" value="UniProtKB-KW"/>
</dbReference>
<dbReference type="GO" id="GO:0019380">
    <property type="term" value="P:3-phenylpropionate catabolic process"/>
    <property type="evidence" value="ECO:0007669"/>
    <property type="project" value="TreeGrafter"/>
</dbReference>
<dbReference type="RefSeq" id="WP_152932027.1">
    <property type="nucleotide sequence ID" value="NZ_RYCF01000014.1"/>
</dbReference>
<dbReference type="PANTHER" id="PTHR41534:SF2">
    <property type="entry name" value="3-PHENYLPROPIONATE_CINNAMIC ACID DIOXYGENASE SUBUNIT BETA"/>
    <property type="match status" value="1"/>
</dbReference>